<sequence length="235" mass="25856">MSAGLLTIGLNRPLHVREERLSTRSDACRLMYVSDIHLRRSRSDHLCQQVIESARSSEIDALLLGGDLVDEATELGKLCDLVGALRQVAPVFAVGGNHDRTVGLERVCDAVVGGGGRWIHAGSARLSHDHREIAFSGPAATSVPEADFRVLCAHNPRVWKTARGRGYDLVLAGHLHGCQVVAFEYRDRLFPGAIFYPYCYLSHQAGSTRLVVSRGVSDLVPIRWRCPREVVLCHV</sequence>
<dbReference type="Proteomes" id="UP000214646">
    <property type="component" value="Unassembled WGS sequence"/>
</dbReference>
<reference evidence="5" key="1">
    <citation type="submission" date="2017-06" db="EMBL/GenBank/DDBJ databases">
        <title>Genome analysis of Fimbriiglobus ruber SP5, the first member of the order Planctomycetales with confirmed chitinolytic capability.</title>
        <authorList>
            <person name="Ravin N.V."/>
            <person name="Rakitin A.L."/>
            <person name="Ivanova A.A."/>
            <person name="Beletsky A.V."/>
            <person name="Kulichevskaya I.S."/>
            <person name="Mardanov A.V."/>
            <person name="Dedysh S.N."/>
        </authorList>
    </citation>
    <scope>NUCLEOTIDE SEQUENCE [LARGE SCALE GENOMIC DNA]</scope>
    <source>
        <strain evidence="5">SP5</strain>
    </source>
</reference>
<dbReference type="EMBL" id="NIDE01000014">
    <property type="protein sequence ID" value="OWK37520.1"/>
    <property type="molecule type" value="Genomic_DNA"/>
</dbReference>
<comment type="caution">
    <text evidence="4">The sequence shown here is derived from an EMBL/GenBank/DDBJ whole genome shotgun (WGS) entry which is preliminary data.</text>
</comment>
<dbReference type="GO" id="GO:0046872">
    <property type="term" value="F:metal ion binding"/>
    <property type="evidence" value="ECO:0007669"/>
    <property type="project" value="UniProtKB-KW"/>
</dbReference>
<dbReference type="Pfam" id="PF00149">
    <property type="entry name" value="Metallophos"/>
    <property type="match status" value="1"/>
</dbReference>
<evidence type="ECO:0000256" key="1">
    <source>
        <dbReference type="ARBA" id="ARBA00022723"/>
    </source>
</evidence>
<gene>
    <name evidence="4" type="ORF">FRUB_06640</name>
</gene>
<evidence type="ECO:0000259" key="3">
    <source>
        <dbReference type="Pfam" id="PF00149"/>
    </source>
</evidence>
<dbReference type="PANTHER" id="PTHR31302:SF31">
    <property type="entry name" value="PHOSPHODIESTERASE YAEI"/>
    <property type="match status" value="1"/>
</dbReference>
<name>A0A225D7E1_9BACT</name>
<dbReference type="SUPFAM" id="SSF56300">
    <property type="entry name" value="Metallo-dependent phosphatases"/>
    <property type="match status" value="1"/>
</dbReference>
<dbReference type="Gene3D" id="3.60.21.10">
    <property type="match status" value="1"/>
</dbReference>
<dbReference type="InterPro" id="IPR004843">
    <property type="entry name" value="Calcineurin-like_PHP"/>
</dbReference>
<evidence type="ECO:0000313" key="4">
    <source>
        <dbReference type="EMBL" id="OWK37520.1"/>
    </source>
</evidence>
<dbReference type="GO" id="GO:0009245">
    <property type="term" value="P:lipid A biosynthetic process"/>
    <property type="evidence" value="ECO:0007669"/>
    <property type="project" value="TreeGrafter"/>
</dbReference>
<keyword evidence="5" id="KW-1185">Reference proteome</keyword>
<feature type="domain" description="Calcineurin-like phosphoesterase" evidence="3">
    <location>
        <begin position="29"/>
        <end position="177"/>
    </location>
</feature>
<dbReference type="PANTHER" id="PTHR31302">
    <property type="entry name" value="TRANSMEMBRANE PROTEIN WITH METALLOPHOSPHOESTERASE DOMAIN-RELATED"/>
    <property type="match status" value="1"/>
</dbReference>
<proteinExistence type="predicted"/>
<organism evidence="4 5">
    <name type="scientific">Fimbriiglobus ruber</name>
    <dbReference type="NCBI Taxonomy" id="1908690"/>
    <lineage>
        <taxon>Bacteria</taxon>
        <taxon>Pseudomonadati</taxon>
        <taxon>Planctomycetota</taxon>
        <taxon>Planctomycetia</taxon>
        <taxon>Gemmatales</taxon>
        <taxon>Gemmataceae</taxon>
        <taxon>Fimbriiglobus</taxon>
    </lineage>
</organism>
<accession>A0A225D7E1</accession>
<keyword evidence="1" id="KW-0479">Metal-binding</keyword>
<dbReference type="InterPro" id="IPR051158">
    <property type="entry name" value="Metallophosphoesterase_sf"/>
</dbReference>
<dbReference type="InterPro" id="IPR029052">
    <property type="entry name" value="Metallo-depent_PP-like"/>
</dbReference>
<dbReference type="GO" id="GO:0008758">
    <property type="term" value="F:UDP-2,3-diacylglucosamine hydrolase activity"/>
    <property type="evidence" value="ECO:0007669"/>
    <property type="project" value="TreeGrafter"/>
</dbReference>
<keyword evidence="2" id="KW-0378">Hydrolase</keyword>
<evidence type="ECO:0000313" key="5">
    <source>
        <dbReference type="Proteomes" id="UP000214646"/>
    </source>
</evidence>
<dbReference type="GO" id="GO:0016020">
    <property type="term" value="C:membrane"/>
    <property type="evidence" value="ECO:0007669"/>
    <property type="project" value="GOC"/>
</dbReference>
<dbReference type="OrthoDB" id="9780884at2"/>
<dbReference type="RefSeq" id="WP_088257420.1">
    <property type="nucleotide sequence ID" value="NZ_NIDE01000014.1"/>
</dbReference>
<protein>
    <submittedName>
        <fullName evidence="4">Phosphoesterase</fullName>
    </submittedName>
</protein>
<dbReference type="AlphaFoldDB" id="A0A225D7E1"/>
<evidence type="ECO:0000256" key="2">
    <source>
        <dbReference type="ARBA" id="ARBA00022801"/>
    </source>
</evidence>